<dbReference type="AlphaFoldDB" id="A0ABD0M2H1"/>
<protein>
    <recommendedName>
        <fullName evidence="4">Cux N-terminal domain-containing protein</fullName>
    </recommendedName>
</protein>
<reference evidence="5 6" key="1">
    <citation type="journal article" date="2023" name="Sci. Data">
        <title>Genome assembly of the Korean intertidal mud-creeper Batillaria attramentaria.</title>
        <authorList>
            <person name="Patra A.K."/>
            <person name="Ho P.T."/>
            <person name="Jun S."/>
            <person name="Lee S.J."/>
            <person name="Kim Y."/>
            <person name="Won Y.J."/>
        </authorList>
    </citation>
    <scope>NUCLEOTIDE SEQUENCE [LARGE SCALE GENOMIC DNA]</scope>
    <source>
        <strain evidence="5">Wonlab-2016</strain>
    </source>
</reference>
<evidence type="ECO:0000313" key="5">
    <source>
        <dbReference type="EMBL" id="KAK7505883.1"/>
    </source>
</evidence>
<dbReference type="Proteomes" id="UP001519460">
    <property type="component" value="Unassembled WGS sequence"/>
</dbReference>
<feature type="domain" description="Cux N-terminal" evidence="4">
    <location>
        <begin position="57"/>
        <end position="136"/>
    </location>
</feature>
<evidence type="ECO:0000313" key="6">
    <source>
        <dbReference type="Proteomes" id="UP001519460"/>
    </source>
</evidence>
<keyword evidence="6" id="KW-1185">Reference proteome</keyword>
<organism evidence="5 6">
    <name type="scientific">Batillaria attramentaria</name>
    <dbReference type="NCBI Taxonomy" id="370345"/>
    <lineage>
        <taxon>Eukaryota</taxon>
        <taxon>Metazoa</taxon>
        <taxon>Spiralia</taxon>
        <taxon>Lophotrochozoa</taxon>
        <taxon>Mollusca</taxon>
        <taxon>Gastropoda</taxon>
        <taxon>Caenogastropoda</taxon>
        <taxon>Sorbeoconcha</taxon>
        <taxon>Cerithioidea</taxon>
        <taxon>Batillariidae</taxon>
        <taxon>Batillaria</taxon>
    </lineage>
</organism>
<evidence type="ECO:0000256" key="3">
    <source>
        <dbReference type="SAM" id="MobiDB-lite"/>
    </source>
</evidence>
<feature type="non-terminal residue" evidence="5">
    <location>
        <position position="267"/>
    </location>
</feature>
<feature type="region of interest" description="Disordered" evidence="3">
    <location>
        <begin position="65"/>
        <end position="86"/>
    </location>
</feature>
<proteinExistence type="predicted"/>
<evidence type="ECO:0000256" key="2">
    <source>
        <dbReference type="SAM" id="Coils"/>
    </source>
</evidence>
<feature type="compositionally biased region" description="Basic and acidic residues" evidence="3">
    <location>
        <begin position="69"/>
        <end position="86"/>
    </location>
</feature>
<dbReference type="EMBL" id="JACVVK020000008">
    <property type="protein sequence ID" value="KAK7505883.1"/>
    <property type="molecule type" value="Genomic_DNA"/>
</dbReference>
<dbReference type="PANTHER" id="PTHR14043:SF2">
    <property type="entry name" value="HOMEOBOX PROTEIN CUT"/>
    <property type="match status" value="1"/>
</dbReference>
<sequence>MTSRKRSVENDPYFGTKTPYNELVPERSRWCMQRAIRVGNMLCGACSQFDSIVCRRERELDTTATELANRQDESDASRKKLVEQSREFKKNTPEDIRKIVAPLLKSFQGEVDSLSKRSKAAEAAFLSVYKRLIDLPGESRSDWSQSQRQSGVVTDRRHIPRSSGARCCLCTAQCIAGIAGSFIRVGADAPDRAAPYDTKFVWESIDRNNTAAALIHCMTGKNPVPVFEQAIQAQKRAQRVADLEIENKQLRETLDDYNNEFAEVKNQ</sequence>
<name>A0ABD0M2H1_9CAEN</name>
<keyword evidence="1 2" id="KW-0175">Coiled coil</keyword>
<gene>
    <name evidence="5" type="ORF">BaRGS_00002605</name>
</gene>
<feature type="coiled-coil region" evidence="2">
    <location>
        <begin position="233"/>
        <end position="267"/>
    </location>
</feature>
<dbReference type="PANTHER" id="PTHR14043">
    <property type="entry name" value="CCAAT DISPLACEMENT PROTEIN-RELATED"/>
    <property type="match status" value="1"/>
</dbReference>
<comment type="caution">
    <text evidence="5">The sequence shown here is derived from an EMBL/GenBank/DDBJ whole genome shotgun (WGS) entry which is preliminary data.</text>
</comment>
<accession>A0ABD0M2H1</accession>
<evidence type="ECO:0000259" key="4">
    <source>
        <dbReference type="Pfam" id="PF25398"/>
    </source>
</evidence>
<evidence type="ECO:0000256" key="1">
    <source>
        <dbReference type="ARBA" id="ARBA00023054"/>
    </source>
</evidence>
<dbReference type="InterPro" id="IPR057476">
    <property type="entry name" value="Cux_N"/>
</dbReference>
<dbReference type="Pfam" id="PF25398">
    <property type="entry name" value="CUX1_N"/>
    <property type="match status" value="1"/>
</dbReference>